<sequence>MPGASANKLRMNYLVGRVKALNLPRVWQLAGDISKNFRKPRLGVALDMFWSAAKYECAFQDYQDWDFAILSKAERATFMTHPKSDHYARRFNTDKQANLRLSDKSNFNVEFDDLLGREWLDVRTASDEQLADFVQRHPNLMAKVPDSLGGKGIERVRPADIGTDLARFRKIRMSNRQFLLEEFLVQHPHLAALNESSVNTMRIVTFNRGDRVDVIAVALRIGAGGDVDNFSGGGMYTMLDEAGIAQCPAFDDNNAIHSIHPLSGVPIVGFEVPHFERALELVVAAARRIPEVPYVGWDVAISPDRPVLIEGNYNTGVFQAKPSVSGVRRGLLPRYRAVIGE</sequence>
<name>A0ABY4N490_9MICO</name>
<gene>
    <name evidence="2" type="ORF">M3M28_06215</name>
</gene>
<feature type="domain" description="Alpha-L-glutamate ligase-related protein ATP-grasp" evidence="1">
    <location>
        <begin position="175"/>
        <end position="317"/>
    </location>
</feature>
<dbReference type="SUPFAM" id="SSF56059">
    <property type="entry name" value="Glutathione synthetase ATP-binding domain-like"/>
    <property type="match status" value="1"/>
</dbReference>
<dbReference type="Pfam" id="PF14397">
    <property type="entry name" value="ATPgrasp_ST"/>
    <property type="match status" value="1"/>
</dbReference>
<protein>
    <recommendedName>
        <fullName evidence="1">Alpha-L-glutamate ligase-related protein ATP-grasp domain-containing protein</fullName>
    </recommendedName>
</protein>
<reference evidence="2" key="1">
    <citation type="submission" date="2022-05" db="EMBL/GenBank/DDBJ databases">
        <title>Complete genome sequence of toluene-degrading Gulosibacter sediminis strain ACHW.36C.</title>
        <authorList>
            <person name="Wai A.C."/>
            <person name="Lai G.K."/>
            <person name="Griffin S.D."/>
            <person name="Leung F.C."/>
        </authorList>
    </citation>
    <scope>NUCLEOTIDE SEQUENCE [LARGE SCALE GENOMIC DNA]</scope>
    <source>
        <strain evidence="2">ACHW.36C</strain>
    </source>
</reference>
<proteinExistence type="predicted"/>
<evidence type="ECO:0000259" key="1">
    <source>
        <dbReference type="Pfam" id="PF14397"/>
    </source>
</evidence>
<dbReference type="EMBL" id="CP097160">
    <property type="protein sequence ID" value="UQN16033.1"/>
    <property type="molecule type" value="Genomic_DNA"/>
</dbReference>
<accession>A0ABY4N490</accession>
<dbReference type="InterPro" id="IPR039523">
    <property type="entry name" value="RimK-rel_E_lig_ATP-grasp"/>
</dbReference>
<evidence type="ECO:0000313" key="2">
    <source>
        <dbReference type="EMBL" id="UQN16033.1"/>
    </source>
</evidence>
<organism evidence="2">
    <name type="scientific">Gulosibacter sediminis</name>
    <dbReference type="NCBI Taxonomy" id="1729695"/>
    <lineage>
        <taxon>Bacteria</taxon>
        <taxon>Bacillati</taxon>
        <taxon>Actinomycetota</taxon>
        <taxon>Actinomycetes</taxon>
        <taxon>Micrococcales</taxon>
        <taxon>Microbacteriaceae</taxon>
        <taxon>Gulosibacter</taxon>
    </lineage>
</organism>